<evidence type="ECO:0000256" key="1">
    <source>
        <dbReference type="ARBA" id="ARBA00004442"/>
    </source>
</evidence>
<dbReference type="GO" id="GO:0009279">
    <property type="term" value="C:cell outer membrane"/>
    <property type="evidence" value="ECO:0007669"/>
    <property type="project" value="UniProtKB-SubCell"/>
</dbReference>
<evidence type="ECO:0000313" key="5">
    <source>
        <dbReference type="EMBL" id="SJM68925.1"/>
    </source>
</evidence>
<dbReference type="RefSeq" id="WP_087141524.1">
    <property type="nucleotide sequence ID" value="NZ_FUIE01000079.1"/>
</dbReference>
<protein>
    <submittedName>
        <fullName evidence="5">TonB-dependent receptor</fullName>
    </submittedName>
</protein>
<dbReference type="SUPFAM" id="SSF56935">
    <property type="entry name" value="Porins"/>
    <property type="match status" value="1"/>
</dbReference>
<keyword evidence="2" id="KW-0472">Membrane</keyword>
<feature type="compositionally biased region" description="Polar residues" evidence="4">
    <location>
        <begin position="157"/>
        <end position="167"/>
    </location>
</feature>
<keyword evidence="5" id="KW-0675">Receptor</keyword>
<dbReference type="AlphaFoldDB" id="A0A1R4GLG2"/>
<evidence type="ECO:0000256" key="4">
    <source>
        <dbReference type="SAM" id="MobiDB-lite"/>
    </source>
</evidence>
<evidence type="ECO:0000256" key="2">
    <source>
        <dbReference type="ARBA" id="ARBA00023136"/>
    </source>
</evidence>
<proteinExistence type="predicted"/>
<evidence type="ECO:0000256" key="3">
    <source>
        <dbReference type="ARBA" id="ARBA00023237"/>
    </source>
</evidence>
<dbReference type="InterPro" id="IPR036942">
    <property type="entry name" value="Beta-barrel_TonB_sf"/>
</dbReference>
<name>A0A1R4GLG2_BREDI</name>
<accession>A0A1R4GLG2</accession>
<dbReference type="Proteomes" id="UP000195766">
    <property type="component" value="Unassembled WGS sequence"/>
</dbReference>
<dbReference type="PANTHER" id="PTHR47234:SF1">
    <property type="entry name" value="TONB-DEPENDENT RECEPTOR"/>
    <property type="match status" value="1"/>
</dbReference>
<feature type="region of interest" description="Disordered" evidence="4">
    <location>
        <begin position="152"/>
        <end position="180"/>
    </location>
</feature>
<reference evidence="5 6" key="1">
    <citation type="submission" date="2017-02" db="EMBL/GenBank/DDBJ databases">
        <authorList>
            <person name="Peterson S.W."/>
        </authorList>
    </citation>
    <scope>NUCLEOTIDE SEQUENCE [LARGE SCALE GENOMIC DNA]</scope>
    <source>
        <strain evidence="5 6">3F5N</strain>
    </source>
</reference>
<feature type="compositionally biased region" description="Basic and acidic residues" evidence="4">
    <location>
        <begin position="689"/>
        <end position="698"/>
    </location>
</feature>
<organism evidence="5 6">
    <name type="scientific">Brevundimonas diminuta 3F5N</name>
    <dbReference type="NCBI Taxonomy" id="1255603"/>
    <lineage>
        <taxon>Bacteria</taxon>
        <taxon>Pseudomonadati</taxon>
        <taxon>Pseudomonadota</taxon>
        <taxon>Alphaproteobacteria</taxon>
        <taxon>Caulobacterales</taxon>
        <taxon>Caulobacteraceae</taxon>
        <taxon>Brevundimonas</taxon>
    </lineage>
</organism>
<keyword evidence="3" id="KW-0998">Cell outer membrane</keyword>
<evidence type="ECO:0000313" key="6">
    <source>
        <dbReference type="Proteomes" id="UP000195766"/>
    </source>
</evidence>
<comment type="subcellular location">
    <subcellularLocation>
        <location evidence="1">Cell outer membrane</location>
    </subcellularLocation>
</comment>
<dbReference type="EMBL" id="FUIE01000079">
    <property type="protein sequence ID" value="SJM68925.1"/>
    <property type="molecule type" value="Genomic_DNA"/>
</dbReference>
<dbReference type="OrthoDB" id="7224136at2"/>
<gene>
    <name evidence="5" type="ORF">FM111_13715</name>
</gene>
<feature type="region of interest" description="Disordered" evidence="4">
    <location>
        <begin position="659"/>
        <end position="717"/>
    </location>
</feature>
<sequence>MGWLPFVAAVVMGQGGASLDEATKKPDQVARVDPSLGEPVQVEDVEVFGRRGAALTPPEIELDGADIDAMDAWSIDDVLKRMDETLAIGGQPLVLINGRPTPNVSAYTGFPPDALVRAEVLPPEAAGLYGAAPGQRVVNLVLQRQFSSYDGRVVGSRPTQGGTSTLSGDLRRSGIAGRNTHQLGLRASRDTALRARERDRALVTDGPEADRVTLRPQSDVISANLSLTRGLGDWSGVFGLNGQTQDSRSVAQVGVGVVESRRRSNSLGVSGGASGNLIGWLVQTNLNGQIVRNREDGLQDMTSDTLSLGLTGSGQRSLIELPSGPVTANVTANFQGSRSTVERNQDKTIRSFQTNSARGALTIPLSRSGGAGWADRLGDVAATFGAGMRESGGGSGEDVSAGLTWTPRRGVRLNGEWAVSTDSVPDIQRSEPQYYGTPIVVFDFRTGEAVEVLPIRGGNPDLTPPESERWTASASLGPFTSWKLSGNLGYTRAEFTNGIGSLPELTEDVEAAFPDRFHRDVDGRLVSIDYRPLNLSSTLTESLNTGLNFNLPRPAGAVGQEATIMRVALNHSLQLSNVARLRAGLPEMDRLKGDGGGLSRQNASVLVDARRGRWGANISARWQEGYRTRRIGGQDGPDDLVMAPFTTVDLRFNFQMMSSRSKSDDEAGNPPRRRSEGLQLNLDISNLFDARREARRGDGSTAQGYGRDMQDPLGRTVRLTLQRRF</sequence>
<dbReference type="Gene3D" id="2.40.170.20">
    <property type="entry name" value="TonB-dependent receptor, beta-barrel domain"/>
    <property type="match status" value="1"/>
</dbReference>
<dbReference type="PANTHER" id="PTHR47234">
    <property type="match status" value="1"/>
</dbReference>